<dbReference type="EC" id="2.1.1.203" evidence="3"/>
<dbReference type="SUPFAM" id="SSF53335">
    <property type="entry name" value="S-adenosyl-L-methionine-dependent methyltransferases"/>
    <property type="match status" value="1"/>
</dbReference>
<dbReference type="GO" id="GO:0030488">
    <property type="term" value="P:tRNA methylation"/>
    <property type="evidence" value="ECO:0007669"/>
    <property type="project" value="TreeGrafter"/>
</dbReference>
<evidence type="ECO:0000256" key="11">
    <source>
        <dbReference type="PROSITE-ProRule" id="PRU01023"/>
    </source>
</evidence>
<dbReference type="Pfam" id="PF25378">
    <property type="entry name" value="PUA_NSUN2"/>
    <property type="match status" value="1"/>
</dbReference>
<feature type="binding site" evidence="11">
    <location>
        <begin position="185"/>
        <end position="191"/>
    </location>
    <ligand>
        <name>S-adenosyl-L-methionine</name>
        <dbReference type="ChEBI" id="CHEBI:59789"/>
    </ligand>
</feature>
<dbReference type="PANTHER" id="PTHR22808:SF1">
    <property type="entry name" value="RNA CYTOSINE-C(5)-METHYLTRANSFERASE NSUN2-RELATED"/>
    <property type="match status" value="1"/>
</dbReference>
<keyword evidence="10" id="KW-0539">Nucleus</keyword>
<evidence type="ECO:0000256" key="3">
    <source>
        <dbReference type="ARBA" id="ARBA00012629"/>
    </source>
</evidence>
<dbReference type="InterPro" id="IPR018314">
    <property type="entry name" value="RsmB/NOL1/NOP2-like_CS"/>
</dbReference>
<dbReference type="GO" id="GO:0005634">
    <property type="term" value="C:nucleus"/>
    <property type="evidence" value="ECO:0007669"/>
    <property type="project" value="UniProtKB-SubCell"/>
</dbReference>
<evidence type="ECO:0000256" key="5">
    <source>
        <dbReference type="ARBA" id="ARBA00022603"/>
    </source>
</evidence>
<evidence type="ECO:0000256" key="10">
    <source>
        <dbReference type="ARBA" id="ARBA00023242"/>
    </source>
</evidence>
<dbReference type="InterPro" id="IPR057285">
    <property type="entry name" value="Pre-PUA_NSUN2"/>
</dbReference>
<dbReference type="GO" id="GO:0005737">
    <property type="term" value="C:cytoplasm"/>
    <property type="evidence" value="ECO:0007669"/>
    <property type="project" value="TreeGrafter"/>
</dbReference>
<dbReference type="PRINTS" id="PR02011">
    <property type="entry name" value="RCMTNCL1"/>
</dbReference>
<keyword evidence="7 11" id="KW-0949">S-adenosyl-L-methionine</keyword>
<proteinExistence type="inferred from homology"/>
<keyword evidence="8" id="KW-0819">tRNA processing</keyword>
<keyword evidence="4" id="KW-0820">tRNA-binding</keyword>
<dbReference type="InterPro" id="IPR023267">
    <property type="entry name" value="RCMT"/>
</dbReference>
<keyword evidence="6 11" id="KW-0808">Transferase</keyword>
<dbReference type="OrthoDB" id="6093671at2759"/>
<dbReference type="Pfam" id="PF01189">
    <property type="entry name" value="Methyltr_RsmB-F"/>
    <property type="match status" value="1"/>
</dbReference>
<feature type="binding site" evidence="11">
    <location>
        <position position="243"/>
    </location>
    <ligand>
        <name>S-adenosyl-L-methionine</name>
        <dbReference type="ChEBI" id="CHEBI:59789"/>
    </ligand>
</feature>
<dbReference type="PROSITE" id="PS01153">
    <property type="entry name" value="NOL1_NOP2_SUN"/>
    <property type="match status" value="1"/>
</dbReference>
<feature type="active site" description="Nucleophile" evidence="11">
    <location>
        <position position="321"/>
    </location>
</feature>
<evidence type="ECO:0000256" key="8">
    <source>
        <dbReference type="ARBA" id="ARBA00022694"/>
    </source>
</evidence>
<protein>
    <recommendedName>
        <fullName evidence="3">tRNA (cytosine(34)-C(5))-methyltransferase</fullName>
        <ecNumber evidence="3">2.1.1.203</ecNumber>
    </recommendedName>
</protein>
<feature type="domain" description="SAM-dependent MTase RsmB/NOP-type" evidence="12">
    <location>
        <begin position="65"/>
        <end position="426"/>
    </location>
</feature>
<comment type="subcellular location">
    <subcellularLocation>
        <location evidence="1">Nucleus</location>
    </subcellularLocation>
</comment>
<evidence type="ECO:0000256" key="7">
    <source>
        <dbReference type="ARBA" id="ARBA00022691"/>
    </source>
</evidence>
<evidence type="ECO:0000256" key="4">
    <source>
        <dbReference type="ARBA" id="ARBA00022555"/>
    </source>
</evidence>
<evidence type="ECO:0000259" key="12">
    <source>
        <dbReference type="PROSITE" id="PS51686"/>
    </source>
</evidence>
<dbReference type="InterPro" id="IPR023270">
    <property type="entry name" value="RCMT_NCL1"/>
</dbReference>
<keyword evidence="5 11" id="KW-0489">Methyltransferase</keyword>
<dbReference type="EMBL" id="GFXV01007677">
    <property type="protein sequence ID" value="MBW19482.1"/>
    <property type="molecule type" value="Transcribed_RNA"/>
</dbReference>
<dbReference type="InterPro" id="IPR049560">
    <property type="entry name" value="MeTrfase_RsmB-F_NOP2_cat"/>
</dbReference>
<dbReference type="GO" id="GO:0000049">
    <property type="term" value="F:tRNA binding"/>
    <property type="evidence" value="ECO:0007669"/>
    <property type="project" value="UniProtKB-KW"/>
</dbReference>
<accession>A0A2H8U0Y1</accession>
<comment type="similarity">
    <text evidence="2 11">Belongs to the class I-like SAM-binding methyltransferase superfamily. RsmB/NOP family.</text>
</comment>
<evidence type="ECO:0000256" key="9">
    <source>
        <dbReference type="ARBA" id="ARBA00022884"/>
    </source>
</evidence>
<feature type="binding site" evidence="11">
    <location>
        <position position="216"/>
    </location>
    <ligand>
        <name>S-adenosyl-L-methionine</name>
        <dbReference type="ChEBI" id="CHEBI:59789"/>
    </ligand>
</feature>
<dbReference type="PRINTS" id="PR02008">
    <property type="entry name" value="RCMTFAMILY"/>
</dbReference>
<dbReference type="AlphaFoldDB" id="A0A2H8U0Y1"/>
<reference evidence="13" key="1">
    <citation type="submission" date="2017-10" db="EMBL/GenBank/DDBJ databases">
        <title>Transcriptome Assembly of Sugarcane Aphid Adults.</title>
        <authorList>
            <person name="Scully E.D."/>
            <person name="Palmer N.A."/>
            <person name="Geib S.M."/>
            <person name="Sarath G."/>
            <person name="Sattler S.E."/>
        </authorList>
    </citation>
    <scope>NUCLEOTIDE SEQUENCE</scope>
    <source>
        <tissue evidence="13">Whole body</tissue>
    </source>
</reference>
<dbReference type="FunFam" id="3.40.50.150:FF:000271">
    <property type="entry name" value="NOL1/NOP2/Sun family protein"/>
    <property type="match status" value="1"/>
</dbReference>
<dbReference type="PANTHER" id="PTHR22808">
    <property type="entry name" value="NCL1 YEAST -RELATED NOL1/NOP2/FMU SUN DOMAIN-CONTAINING"/>
    <property type="match status" value="1"/>
</dbReference>
<dbReference type="InterPro" id="IPR001678">
    <property type="entry name" value="MeTrfase_RsmB-F_NOP2_dom"/>
</dbReference>
<sequence>MGNKRNCGSNASFAKRRRKLKEGLNTKNHNEDTRKPYETTIRENEKFVQYYKMQNICPEDEWNTFLETLKTDLPTSFRITASCDAEAKIMLKLVEGVFFTDLLKGELSDEQQNSKPFCLPWYPQRLGWQLKITRKDIRGSEAYYRLHNFLISETGNGNISRQETVSMIPPLLLDVKPSDKVLDMCAAPGSKTAQLIEALYSGSNSSVPDGLVMANDVHNSRCYMLVHQAKRLNSANVLITNHDATVLPVMNLDENGHSILKFDKILCDAPCSGDGTLRKNADIWTKWSPGNANNLHGIQFRILKRGLELLNVGGRLVYSTCSFNPVENEAVVQRIMTEAQGSVVIINASDKLPGLKTVSGLSQWIVVSKDLDVYKTFEEVPEKWNTQIRPQMFPLKEDLYNLDRCIRILPHHQDTGGFFVAVMEKIKPLPWEISINQTDELIDEIKVNNYRRKPKKNKYQGYREDPFIFLNVDDPVWPEIRDFYELKDFPIQCLLTRCSVGKKKNIYFTSTSVKDIVKNNQDRVKIINTGVKTFVRCDNKSMECNFRLAQEGLAGISSYIGKKRRLQLTLTDLITVLKNPTIQVTSLDQATKDILENFGIGSCVLNMVDKDFSVELVGWKGFSTLKAYINGECRLHYLRLLGVDVSEFDVNKFKKENNEDGSEDKSEIDIDGAPGVQVNEELIQSENLNKEKQ</sequence>
<dbReference type="GeneID" id="112598314"/>
<evidence type="ECO:0000256" key="2">
    <source>
        <dbReference type="ARBA" id="ARBA00007494"/>
    </source>
</evidence>
<organism evidence="13">
    <name type="scientific">Melanaphis sacchari</name>
    <dbReference type="NCBI Taxonomy" id="742174"/>
    <lineage>
        <taxon>Eukaryota</taxon>
        <taxon>Metazoa</taxon>
        <taxon>Ecdysozoa</taxon>
        <taxon>Arthropoda</taxon>
        <taxon>Hexapoda</taxon>
        <taxon>Insecta</taxon>
        <taxon>Pterygota</taxon>
        <taxon>Neoptera</taxon>
        <taxon>Paraneoptera</taxon>
        <taxon>Hemiptera</taxon>
        <taxon>Sternorrhyncha</taxon>
        <taxon>Aphidomorpha</taxon>
        <taxon>Aphidoidea</taxon>
        <taxon>Aphididae</taxon>
        <taxon>Aphidini</taxon>
        <taxon>Melanaphis</taxon>
    </lineage>
</organism>
<dbReference type="CTD" id="54888"/>
<dbReference type="Gene3D" id="3.40.50.150">
    <property type="entry name" value="Vaccinia Virus protein VP39"/>
    <property type="match status" value="1"/>
</dbReference>
<evidence type="ECO:0000256" key="6">
    <source>
        <dbReference type="ARBA" id="ARBA00022679"/>
    </source>
</evidence>
<keyword evidence="9 11" id="KW-0694">RNA-binding</keyword>
<dbReference type="Pfam" id="PF25376">
    <property type="entry name" value="Pre-PUA_NSUN2"/>
    <property type="match status" value="1"/>
</dbReference>
<dbReference type="InterPro" id="IPR029063">
    <property type="entry name" value="SAM-dependent_MTases_sf"/>
</dbReference>
<name>A0A2H8U0Y1_9HEMI</name>
<dbReference type="PROSITE" id="PS51686">
    <property type="entry name" value="SAM_MT_RSMB_NOP"/>
    <property type="match status" value="1"/>
</dbReference>
<dbReference type="GO" id="GO:0016428">
    <property type="term" value="F:tRNA (cytidine-5-)-methyltransferase activity"/>
    <property type="evidence" value="ECO:0007669"/>
    <property type="project" value="InterPro"/>
</dbReference>
<evidence type="ECO:0000256" key="1">
    <source>
        <dbReference type="ARBA" id="ARBA00004123"/>
    </source>
</evidence>
<feature type="binding site" evidence="11">
    <location>
        <position position="268"/>
    </location>
    <ligand>
        <name>S-adenosyl-L-methionine</name>
        <dbReference type="ChEBI" id="CHEBI:59789"/>
    </ligand>
</feature>
<dbReference type="RefSeq" id="XP_025200507.1">
    <property type="nucleotide sequence ID" value="XM_025344722.1"/>
</dbReference>
<evidence type="ECO:0000313" key="13">
    <source>
        <dbReference type="EMBL" id="MBW19482.1"/>
    </source>
</evidence>
<dbReference type="InterPro" id="IPR057286">
    <property type="entry name" value="PUA_NSUN2"/>
</dbReference>